<dbReference type="EMBL" id="QGKW02000007">
    <property type="protein sequence ID" value="KAF2617062.1"/>
    <property type="molecule type" value="Genomic_DNA"/>
</dbReference>
<reference evidence="1" key="1">
    <citation type="submission" date="2019-12" db="EMBL/GenBank/DDBJ databases">
        <title>Genome sequencing and annotation of Brassica cretica.</title>
        <authorList>
            <person name="Studholme D.J."/>
            <person name="Sarris P.F."/>
        </authorList>
    </citation>
    <scope>NUCLEOTIDE SEQUENCE</scope>
    <source>
        <strain evidence="1">PFS-001/15</strain>
        <tissue evidence="1">Leaf</tissue>
    </source>
</reference>
<name>A0A8S9MDM8_BRACR</name>
<protein>
    <submittedName>
        <fullName evidence="1">Uncharacterized protein</fullName>
    </submittedName>
</protein>
<comment type="caution">
    <text evidence="1">The sequence shown here is derived from an EMBL/GenBank/DDBJ whole genome shotgun (WGS) entry which is preliminary data.</text>
</comment>
<dbReference type="Proteomes" id="UP000712281">
    <property type="component" value="Unassembled WGS sequence"/>
</dbReference>
<accession>A0A8S9MDM8</accession>
<evidence type="ECO:0000313" key="2">
    <source>
        <dbReference type="Proteomes" id="UP000712281"/>
    </source>
</evidence>
<proteinExistence type="predicted"/>
<sequence length="69" mass="7876">MGDEEYVLAFEMSKLRNELQGFDRHDQEVSCLAKFCYRIGEDGDSADMFPGLQNHLYSTSAKSDLGFFN</sequence>
<evidence type="ECO:0000313" key="1">
    <source>
        <dbReference type="EMBL" id="KAF2617062.1"/>
    </source>
</evidence>
<organism evidence="1 2">
    <name type="scientific">Brassica cretica</name>
    <name type="common">Mustard</name>
    <dbReference type="NCBI Taxonomy" id="69181"/>
    <lineage>
        <taxon>Eukaryota</taxon>
        <taxon>Viridiplantae</taxon>
        <taxon>Streptophyta</taxon>
        <taxon>Embryophyta</taxon>
        <taxon>Tracheophyta</taxon>
        <taxon>Spermatophyta</taxon>
        <taxon>Magnoliopsida</taxon>
        <taxon>eudicotyledons</taxon>
        <taxon>Gunneridae</taxon>
        <taxon>Pentapetalae</taxon>
        <taxon>rosids</taxon>
        <taxon>malvids</taxon>
        <taxon>Brassicales</taxon>
        <taxon>Brassicaceae</taxon>
        <taxon>Brassiceae</taxon>
        <taxon>Brassica</taxon>
    </lineage>
</organism>
<gene>
    <name evidence="1" type="ORF">F2Q68_00038775</name>
</gene>
<dbReference type="AlphaFoldDB" id="A0A8S9MDM8"/>